<feature type="binding site" evidence="13">
    <location>
        <position position="50"/>
    </location>
    <ligand>
        <name>L-glutamate</name>
        <dbReference type="ChEBI" id="CHEBI:29985"/>
    </ligand>
</feature>
<comment type="pathway">
    <text evidence="2 13">Amino-acid biosynthesis; L-serine biosynthesis; L-serine from 3-phospho-D-glycerate: step 2/3.</text>
</comment>
<dbReference type="PIRSF" id="PIRSF000525">
    <property type="entry name" value="SerC"/>
    <property type="match status" value="1"/>
</dbReference>
<sequence length="378" mass="40227">MTESADTAIVIPEDLKPADGRFGCGPSKVRPEQLAALAESGARYMGTSHRQKPVKSLVGRVRSGLTELFSLPEGYQVVLGNGGTTAFWEAAAFGLVREKSQHLSFGEFSSKFAKVTAKAPWLAEPSVISSEPGTHPRAAAEEGVDAYALTHNETSTGVAMPIERPAGTTADEALVLVDATSGAGGLPVDITEADVYYFAPQKCFAADGGLWVALMSPAALARVEEIAASGRYVPEFLSLSTAVANSAKDQTYNTPAVATLLLFAEQIEWMNEQGGLAWTTARTADSSQRLYTWAEKASYATPFVADPAQRSQVVGTIDFVDSVDAAKVAKTLRANGIVDTEPYRKLGRNQLRIGMFPAVDPADVEALTACIDYVVERL</sequence>
<evidence type="ECO:0000259" key="14">
    <source>
        <dbReference type="Pfam" id="PF00266"/>
    </source>
</evidence>
<dbReference type="GO" id="GO:0005737">
    <property type="term" value="C:cytoplasm"/>
    <property type="evidence" value="ECO:0007669"/>
    <property type="project" value="UniProtKB-SubCell"/>
</dbReference>
<feature type="binding site" evidence="13">
    <location>
        <position position="154"/>
    </location>
    <ligand>
        <name>pyridoxal 5'-phosphate</name>
        <dbReference type="ChEBI" id="CHEBI:597326"/>
    </ligand>
</feature>
<dbReference type="EC" id="2.6.1.52" evidence="13"/>
<accession>A0A9W6PVP2</accession>
<dbReference type="PANTHER" id="PTHR21152">
    <property type="entry name" value="AMINOTRANSFERASE CLASS V"/>
    <property type="match status" value="1"/>
</dbReference>
<dbReference type="NCBIfam" id="TIGR01366">
    <property type="entry name" value="serC_3"/>
    <property type="match status" value="1"/>
</dbReference>
<comment type="subunit">
    <text evidence="13">Homodimer.</text>
</comment>
<dbReference type="AlphaFoldDB" id="A0A9W6PVP2"/>
<evidence type="ECO:0000256" key="7">
    <source>
        <dbReference type="ARBA" id="ARBA00022679"/>
    </source>
</evidence>
<comment type="caution">
    <text evidence="13">Lacks conserved residue(s) required for the propagation of feature annotation.</text>
</comment>
<comment type="cofactor">
    <cofactor evidence="13">
        <name>pyridoxal 5'-phosphate</name>
        <dbReference type="ChEBI" id="CHEBI:597326"/>
    </cofactor>
    <text evidence="13">Binds 1 pyridoxal phosphate per subunit.</text>
</comment>
<dbReference type="PANTHER" id="PTHR21152:SF40">
    <property type="entry name" value="ALANINE--GLYOXYLATE AMINOTRANSFERASE"/>
    <property type="match status" value="1"/>
</dbReference>
<dbReference type="EMBL" id="BSRZ01000003">
    <property type="protein sequence ID" value="GLW63868.1"/>
    <property type="molecule type" value="Genomic_DNA"/>
</dbReference>
<organism evidence="15 16">
    <name type="scientific">Actinomadura rubrobrunea</name>
    <dbReference type="NCBI Taxonomy" id="115335"/>
    <lineage>
        <taxon>Bacteria</taxon>
        <taxon>Bacillati</taxon>
        <taxon>Actinomycetota</taxon>
        <taxon>Actinomycetes</taxon>
        <taxon>Streptosporangiales</taxon>
        <taxon>Thermomonosporaceae</taxon>
        <taxon>Actinomadura</taxon>
    </lineage>
</organism>
<dbReference type="InterPro" id="IPR022278">
    <property type="entry name" value="Pser_aminoTfrase"/>
</dbReference>
<comment type="catalytic activity">
    <reaction evidence="12 13">
        <text>O-phospho-L-serine + 2-oxoglutarate = 3-phosphooxypyruvate + L-glutamate</text>
        <dbReference type="Rhea" id="RHEA:14329"/>
        <dbReference type="ChEBI" id="CHEBI:16810"/>
        <dbReference type="ChEBI" id="CHEBI:18110"/>
        <dbReference type="ChEBI" id="CHEBI:29985"/>
        <dbReference type="ChEBI" id="CHEBI:57524"/>
        <dbReference type="EC" id="2.6.1.52"/>
    </reaction>
</comment>
<name>A0A9W6PVP2_9ACTN</name>
<dbReference type="Gene3D" id="3.90.1150.10">
    <property type="entry name" value="Aspartate Aminotransferase, domain 1"/>
    <property type="match status" value="1"/>
</dbReference>
<evidence type="ECO:0000256" key="12">
    <source>
        <dbReference type="ARBA" id="ARBA00049007"/>
    </source>
</evidence>
<feature type="binding site" evidence="13">
    <location>
        <position position="108"/>
    </location>
    <ligand>
        <name>pyridoxal 5'-phosphate</name>
        <dbReference type="ChEBI" id="CHEBI:597326"/>
    </ligand>
</feature>
<keyword evidence="8 13" id="KW-0663">Pyridoxal phosphate</keyword>
<dbReference type="InterPro" id="IPR015424">
    <property type="entry name" value="PyrdxlP-dep_Trfase"/>
</dbReference>
<feature type="binding site" evidence="13">
    <location>
        <position position="201"/>
    </location>
    <ligand>
        <name>pyridoxal 5'-phosphate</name>
        <dbReference type="ChEBI" id="CHEBI:597326"/>
    </ligand>
</feature>
<dbReference type="InterPro" id="IPR006272">
    <property type="entry name" value="Pser_aminoTfrase_mycobac"/>
</dbReference>
<keyword evidence="16" id="KW-1185">Reference proteome</keyword>
<dbReference type="GO" id="GO:0004760">
    <property type="term" value="F:L-serine-pyruvate transaminase activity"/>
    <property type="evidence" value="ECO:0007669"/>
    <property type="project" value="TreeGrafter"/>
</dbReference>
<dbReference type="GO" id="GO:0004648">
    <property type="term" value="F:O-phospho-L-serine:2-oxoglutarate aminotransferase activity"/>
    <property type="evidence" value="ECO:0007669"/>
    <property type="project" value="UniProtKB-UniRule"/>
</dbReference>
<dbReference type="Proteomes" id="UP001165124">
    <property type="component" value="Unassembled WGS sequence"/>
</dbReference>
<comment type="catalytic activity">
    <reaction evidence="11 13">
        <text>4-(phosphooxy)-L-threonine + 2-oxoglutarate = (R)-3-hydroxy-2-oxo-4-phosphooxybutanoate + L-glutamate</text>
        <dbReference type="Rhea" id="RHEA:16573"/>
        <dbReference type="ChEBI" id="CHEBI:16810"/>
        <dbReference type="ChEBI" id="CHEBI:29985"/>
        <dbReference type="ChEBI" id="CHEBI:58452"/>
        <dbReference type="ChEBI" id="CHEBI:58538"/>
        <dbReference type="EC" id="2.6.1.52"/>
    </reaction>
</comment>
<dbReference type="RefSeq" id="WP_067916053.1">
    <property type="nucleotide sequence ID" value="NZ_BSRZ01000003.1"/>
</dbReference>
<dbReference type="InterPro" id="IPR015421">
    <property type="entry name" value="PyrdxlP-dep_Trfase_major"/>
</dbReference>
<comment type="caution">
    <text evidence="15">The sequence shown here is derived from an EMBL/GenBank/DDBJ whole genome shotgun (WGS) entry which is preliminary data.</text>
</comment>
<evidence type="ECO:0000256" key="13">
    <source>
        <dbReference type="HAMAP-Rule" id="MF_00160"/>
    </source>
</evidence>
<evidence type="ECO:0000256" key="4">
    <source>
        <dbReference type="ARBA" id="ARBA00022490"/>
    </source>
</evidence>
<dbReference type="InterPro" id="IPR000192">
    <property type="entry name" value="Aminotrans_V_dom"/>
</dbReference>
<keyword evidence="10 13" id="KW-0718">Serine biosynthesis</keyword>
<dbReference type="GO" id="GO:0008615">
    <property type="term" value="P:pyridoxine biosynthetic process"/>
    <property type="evidence" value="ECO:0007669"/>
    <property type="project" value="UniProtKB-UniRule"/>
</dbReference>
<dbReference type="GO" id="GO:0019265">
    <property type="term" value="P:glycine biosynthetic process, by transamination of glyoxylate"/>
    <property type="evidence" value="ECO:0007669"/>
    <property type="project" value="TreeGrafter"/>
</dbReference>
<evidence type="ECO:0000313" key="16">
    <source>
        <dbReference type="Proteomes" id="UP001165124"/>
    </source>
</evidence>
<keyword evidence="9 13" id="KW-0664">Pyridoxine biosynthesis</keyword>
<feature type="modified residue" description="N6-(pyridoxal phosphate)lysine" evidence="13">
    <location>
        <position position="202"/>
    </location>
</feature>
<keyword evidence="6 13" id="KW-0028">Amino-acid biosynthesis</keyword>
<feature type="binding site" evidence="13">
    <location>
        <begin position="253"/>
        <end position="254"/>
    </location>
    <ligand>
        <name>pyridoxal 5'-phosphate</name>
        <dbReference type="ChEBI" id="CHEBI:597326"/>
    </ligand>
</feature>
<evidence type="ECO:0000313" key="15">
    <source>
        <dbReference type="EMBL" id="GLW63868.1"/>
    </source>
</evidence>
<dbReference type="GO" id="GO:0030170">
    <property type="term" value="F:pyridoxal phosphate binding"/>
    <property type="evidence" value="ECO:0007669"/>
    <property type="project" value="UniProtKB-UniRule"/>
</dbReference>
<dbReference type="SUPFAM" id="SSF53383">
    <property type="entry name" value="PLP-dependent transferases"/>
    <property type="match status" value="1"/>
</dbReference>
<evidence type="ECO:0000256" key="6">
    <source>
        <dbReference type="ARBA" id="ARBA00022605"/>
    </source>
</evidence>
<comment type="function">
    <text evidence="1 13">Catalyzes the reversible conversion of 3-phosphohydroxypyruvate to phosphoserine and of 3-hydroxy-2-oxo-4-phosphonooxybutanoate to phosphohydroxythreonine.</text>
</comment>
<evidence type="ECO:0000256" key="2">
    <source>
        <dbReference type="ARBA" id="ARBA00005099"/>
    </source>
</evidence>
<dbReference type="Gene3D" id="3.40.640.10">
    <property type="entry name" value="Type I PLP-dependent aspartate aminotransferase-like (Major domain)"/>
    <property type="match status" value="1"/>
</dbReference>
<evidence type="ECO:0000256" key="11">
    <source>
        <dbReference type="ARBA" id="ARBA00047630"/>
    </source>
</evidence>
<evidence type="ECO:0000256" key="8">
    <source>
        <dbReference type="ARBA" id="ARBA00022898"/>
    </source>
</evidence>
<keyword evidence="4 13" id="KW-0963">Cytoplasm</keyword>
<evidence type="ECO:0000256" key="10">
    <source>
        <dbReference type="ARBA" id="ARBA00023299"/>
    </source>
</evidence>
<feature type="domain" description="Aminotransferase class V" evidence="14">
    <location>
        <begin position="142"/>
        <end position="337"/>
    </location>
</feature>
<evidence type="ECO:0000256" key="1">
    <source>
        <dbReference type="ARBA" id="ARBA00003483"/>
    </source>
</evidence>
<dbReference type="GO" id="GO:0006564">
    <property type="term" value="P:L-serine biosynthetic process"/>
    <property type="evidence" value="ECO:0007669"/>
    <property type="project" value="UniProtKB-UniRule"/>
</dbReference>
<comment type="similarity">
    <text evidence="3 13">Belongs to the class-V pyridoxal-phosphate-dependent aminotransferase family. SerC subfamily.</text>
</comment>
<dbReference type="Pfam" id="PF00266">
    <property type="entry name" value="Aminotran_5"/>
    <property type="match status" value="1"/>
</dbReference>
<protein>
    <recommendedName>
        <fullName evidence="13">Phosphoserine aminotransferase</fullName>
        <ecNumber evidence="13">2.6.1.52</ecNumber>
    </recommendedName>
    <alternativeName>
        <fullName evidence="13">Phosphohydroxythreonine aminotransferase</fullName>
        <shortName evidence="13">PSAT</shortName>
    </alternativeName>
</protein>
<keyword evidence="5 13" id="KW-0032">Aminotransferase</keyword>
<keyword evidence="7 13" id="KW-0808">Transferase</keyword>
<gene>
    <name evidence="13 15" type="primary">serC</name>
    <name evidence="15" type="ORF">Arub01_21120</name>
</gene>
<evidence type="ECO:0000256" key="3">
    <source>
        <dbReference type="ARBA" id="ARBA00006904"/>
    </source>
</evidence>
<evidence type="ECO:0000256" key="9">
    <source>
        <dbReference type="ARBA" id="ARBA00023096"/>
    </source>
</evidence>
<comment type="subcellular location">
    <subcellularLocation>
        <location evidence="13">Cytoplasm</location>
    </subcellularLocation>
</comment>
<dbReference type="HAMAP" id="MF_00160">
    <property type="entry name" value="SerC_aminotrans_5"/>
    <property type="match status" value="1"/>
</dbReference>
<reference evidence="15" key="1">
    <citation type="submission" date="2023-02" db="EMBL/GenBank/DDBJ databases">
        <title>Actinomadura rubrobrunea NBRC 14622.</title>
        <authorList>
            <person name="Ichikawa N."/>
            <person name="Sato H."/>
            <person name="Tonouchi N."/>
        </authorList>
    </citation>
    <scope>NUCLEOTIDE SEQUENCE</scope>
    <source>
        <strain evidence="15">NBRC 14622</strain>
    </source>
</reference>
<evidence type="ECO:0000256" key="5">
    <source>
        <dbReference type="ARBA" id="ARBA00022576"/>
    </source>
</evidence>
<dbReference type="InterPro" id="IPR015422">
    <property type="entry name" value="PyrdxlP-dep_Trfase_small"/>
</dbReference>
<comment type="pathway">
    <text evidence="13">Cofactor biosynthesis; pyridoxine 5'-phosphate biosynthesis; pyridoxine 5'-phosphate from D-erythrose 4-phosphate: step 3/5.</text>
</comment>
<proteinExistence type="inferred from homology"/>
<dbReference type="GO" id="GO:0008453">
    <property type="term" value="F:alanine-glyoxylate transaminase activity"/>
    <property type="evidence" value="ECO:0007669"/>
    <property type="project" value="TreeGrafter"/>
</dbReference>
<feature type="binding site" evidence="13">
    <location>
        <position position="178"/>
    </location>
    <ligand>
        <name>pyridoxal 5'-phosphate</name>
        <dbReference type="ChEBI" id="CHEBI:597326"/>
    </ligand>
</feature>